<dbReference type="PANTHER" id="PTHR30629">
    <property type="entry name" value="PROPHAGE INTEGRASE"/>
    <property type="match status" value="1"/>
</dbReference>
<evidence type="ECO:0000256" key="4">
    <source>
        <dbReference type="ARBA" id="ARBA00023172"/>
    </source>
</evidence>
<dbReference type="PANTHER" id="PTHR30629:SF2">
    <property type="entry name" value="PROPHAGE INTEGRASE INTS-RELATED"/>
    <property type="match status" value="1"/>
</dbReference>
<dbReference type="RefSeq" id="WP_106166463.1">
    <property type="nucleotide sequence ID" value="NZ_JAVKZF010000001.1"/>
</dbReference>
<dbReference type="GO" id="GO:0015074">
    <property type="term" value="P:DNA integration"/>
    <property type="evidence" value="ECO:0007669"/>
    <property type="project" value="UniProtKB-KW"/>
</dbReference>
<dbReference type="InterPro" id="IPR050808">
    <property type="entry name" value="Phage_Integrase"/>
</dbReference>
<reference evidence="7 8" key="1">
    <citation type="journal article" date="2019" name="Genome Biol. Evol.">
        <title>Day and night: Metabolic profiles and evolutionary relationships of six axenic non-marine cyanobacteria.</title>
        <authorList>
            <person name="Will S.E."/>
            <person name="Henke P."/>
            <person name="Boedeker C."/>
            <person name="Huang S."/>
            <person name="Brinkmann H."/>
            <person name="Rohde M."/>
            <person name="Jarek M."/>
            <person name="Friedl T."/>
            <person name="Seufert S."/>
            <person name="Schumacher M."/>
            <person name="Overmann J."/>
            <person name="Neumann-Schaal M."/>
            <person name="Petersen J."/>
        </authorList>
    </citation>
    <scope>NUCLEOTIDE SEQUENCE [LARGE SCALE GENOMIC DNA]</scope>
    <source>
        <strain evidence="7 8">SAG 39.79</strain>
    </source>
</reference>
<feature type="compositionally biased region" description="Basic and acidic residues" evidence="5">
    <location>
        <begin position="1"/>
        <end position="13"/>
    </location>
</feature>
<dbReference type="InterPro" id="IPR002104">
    <property type="entry name" value="Integrase_catalytic"/>
</dbReference>
<comment type="caution">
    <text evidence="7">The sequence shown here is derived from an EMBL/GenBank/DDBJ whole genome shotgun (WGS) entry which is preliminary data.</text>
</comment>
<dbReference type="AlphaFoldDB" id="A0AB37UBA6"/>
<dbReference type="InterPro" id="IPR013762">
    <property type="entry name" value="Integrase-like_cat_sf"/>
</dbReference>
<feature type="compositionally biased region" description="Low complexity" evidence="5">
    <location>
        <begin position="16"/>
        <end position="25"/>
    </location>
</feature>
<dbReference type="SUPFAM" id="SSF56349">
    <property type="entry name" value="DNA breaking-rejoining enzymes"/>
    <property type="match status" value="1"/>
</dbReference>
<keyword evidence="8" id="KW-1185">Reference proteome</keyword>
<evidence type="ECO:0000313" key="8">
    <source>
        <dbReference type="Proteomes" id="UP000282574"/>
    </source>
</evidence>
<organism evidence="7 8">
    <name type="scientific">Chroococcidiopsis cubana SAG 39.79</name>
    <dbReference type="NCBI Taxonomy" id="388085"/>
    <lineage>
        <taxon>Bacteria</taxon>
        <taxon>Bacillati</taxon>
        <taxon>Cyanobacteriota</taxon>
        <taxon>Cyanophyceae</taxon>
        <taxon>Chroococcidiopsidales</taxon>
        <taxon>Chroococcidiopsidaceae</taxon>
        <taxon>Chroococcidiopsis</taxon>
    </lineage>
</organism>
<evidence type="ECO:0000256" key="1">
    <source>
        <dbReference type="ARBA" id="ARBA00008857"/>
    </source>
</evidence>
<dbReference type="Gene3D" id="1.10.150.130">
    <property type="match status" value="1"/>
</dbReference>
<feature type="domain" description="Tyr recombinase" evidence="6">
    <location>
        <begin position="212"/>
        <end position="285"/>
    </location>
</feature>
<dbReference type="GO" id="GO:0003677">
    <property type="term" value="F:DNA binding"/>
    <property type="evidence" value="ECO:0007669"/>
    <property type="project" value="UniProtKB-KW"/>
</dbReference>
<dbReference type="EMBL" id="RSCK01000110">
    <property type="protein sequence ID" value="RUT02335.1"/>
    <property type="molecule type" value="Genomic_DNA"/>
</dbReference>
<dbReference type="InterPro" id="IPR022000">
    <property type="entry name" value="Min27-like_integrase_DNA_bind"/>
</dbReference>
<dbReference type="InterPro" id="IPR011010">
    <property type="entry name" value="DNA_brk_join_enz"/>
</dbReference>
<dbReference type="Pfam" id="PF12167">
    <property type="entry name" value="Arm-DNA-bind_2"/>
    <property type="match status" value="1"/>
</dbReference>
<keyword evidence="2" id="KW-0229">DNA integration</keyword>
<feature type="region of interest" description="Disordered" evidence="5">
    <location>
        <begin position="1"/>
        <end position="25"/>
    </location>
</feature>
<protein>
    <recommendedName>
        <fullName evidence="6">Tyr recombinase domain-containing protein</fullName>
    </recommendedName>
</protein>
<dbReference type="GO" id="GO:0006310">
    <property type="term" value="P:DNA recombination"/>
    <property type="evidence" value="ECO:0007669"/>
    <property type="project" value="UniProtKB-KW"/>
</dbReference>
<keyword evidence="4" id="KW-0233">DNA recombination</keyword>
<evidence type="ECO:0000259" key="6">
    <source>
        <dbReference type="PROSITE" id="PS51898"/>
    </source>
</evidence>
<evidence type="ECO:0000256" key="2">
    <source>
        <dbReference type="ARBA" id="ARBA00022908"/>
    </source>
</evidence>
<proteinExistence type="inferred from homology"/>
<dbReference type="InterPro" id="IPR010998">
    <property type="entry name" value="Integrase_recombinase_N"/>
</dbReference>
<evidence type="ECO:0000256" key="5">
    <source>
        <dbReference type="SAM" id="MobiDB-lite"/>
    </source>
</evidence>
<accession>A0AB37UBA6</accession>
<sequence>MARVSDATKKPDEINSGSRSLSQFVSQSQQKKKAAKGTVVVQIFKERLRLVWSYAGKRYFLYLGLPDSKTNRIVADQKARQIEGDMATGNFDPTLKKYKFEAVSRRSQISAVALFEQFTESKAKYLATPTLAKYAAIVGYFKQCFGDNPASAIAEVDAEAFTDWLLTQIEPITAKDRLALIKACWRWGIEQDLVESNPWKEISKRIKPAPKQPPKPFSREEMGAIVHAFRSDRYYHHYADYVEFLFGTGCRTGEAIGLKWKHVSNDCSTVWIGESLSRKVCIKRK</sequence>
<dbReference type="Gene3D" id="1.10.443.10">
    <property type="entry name" value="Intergrase catalytic core"/>
    <property type="match status" value="1"/>
</dbReference>
<evidence type="ECO:0000313" key="7">
    <source>
        <dbReference type="EMBL" id="RUT02335.1"/>
    </source>
</evidence>
<evidence type="ECO:0000256" key="3">
    <source>
        <dbReference type="ARBA" id="ARBA00023125"/>
    </source>
</evidence>
<comment type="similarity">
    <text evidence="1">Belongs to the 'phage' integrase family.</text>
</comment>
<dbReference type="Proteomes" id="UP000282574">
    <property type="component" value="Unassembled WGS sequence"/>
</dbReference>
<gene>
    <name evidence="7" type="ORF">DSM107010_62750</name>
</gene>
<dbReference type="PROSITE" id="PS51898">
    <property type="entry name" value="TYR_RECOMBINASE"/>
    <property type="match status" value="1"/>
</dbReference>
<name>A0AB37UBA6_9CYAN</name>
<keyword evidence="3" id="KW-0238">DNA-binding</keyword>